<sequence length="181" mass="19764">MIRRSALTLAALAALLAPSLPSAPRLVASPAFAQTTKGPSGLPLPRFVSLKSSRINVRRGPGQEYDIAFIFVRAGLPVEIIQEYDNWRKVRDSAGDEGWIWHSLLSGRRTAMVAPWEKEGQFALRAAPDPGAAVVAYLEPGVMADVESCNGSWCRLTGENYAGWIEQDRLWGVYPAEIVKG</sequence>
<dbReference type="Proteomes" id="UP000773614">
    <property type="component" value="Unassembled WGS sequence"/>
</dbReference>
<feature type="domain" description="SH3b" evidence="2">
    <location>
        <begin position="45"/>
        <end position="108"/>
    </location>
</feature>
<organism evidence="3 4">
    <name type="scientific">Propylenella binzhouense</name>
    <dbReference type="NCBI Taxonomy" id="2555902"/>
    <lineage>
        <taxon>Bacteria</taxon>
        <taxon>Pseudomonadati</taxon>
        <taxon>Pseudomonadota</taxon>
        <taxon>Alphaproteobacteria</taxon>
        <taxon>Hyphomicrobiales</taxon>
        <taxon>Propylenellaceae</taxon>
        <taxon>Propylenella</taxon>
    </lineage>
</organism>
<keyword evidence="1" id="KW-0732">Signal</keyword>
<dbReference type="RefSeq" id="WP_161141490.1">
    <property type="nucleotide sequence ID" value="NZ_SPKJ01000061.1"/>
</dbReference>
<evidence type="ECO:0000259" key="2">
    <source>
        <dbReference type="SMART" id="SM00287"/>
    </source>
</evidence>
<feature type="chain" id="PRO_5037408941" evidence="1">
    <location>
        <begin position="34"/>
        <end position="181"/>
    </location>
</feature>
<evidence type="ECO:0000313" key="4">
    <source>
        <dbReference type="Proteomes" id="UP000773614"/>
    </source>
</evidence>
<dbReference type="AlphaFoldDB" id="A0A964WUJ8"/>
<gene>
    <name evidence="3" type="ORF">E4O86_15645</name>
</gene>
<protein>
    <submittedName>
        <fullName evidence="3">Aspartyl-trna synthetase</fullName>
    </submittedName>
</protein>
<dbReference type="InterPro" id="IPR010466">
    <property type="entry name" value="DUF1058"/>
</dbReference>
<reference evidence="3" key="1">
    <citation type="submission" date="2019-03" db="EMBL/GenBank/DDBJ databases">
        <title>Afifella sp. nov., isolated from activated sludge.</title>
        <authorList>
            <person name="Li Q."/>
            <person name="Liu Y."/>
        </authorList>
    </citation>
    <scope>NUCLEOTIDE SEQUENCE</scope>
    <source>
        <strain evidence="3">L72</strain>
    </source>
</reference>
<name>A0A964WUJ8_9HYPH</name>
<evidence type="ECO:0000313" key="3">
    <source>
        <dbReference type="EMBL" id="MYZ49146.1"/>
    </source>
</evidence>
<dbReference type="OrthoDB" id="9810773at2"/>
<comment type="caution">
    <text evidence="3">The sequence shown here is derived from an EMBL/GenBank/DDBJ whole genome shotgun (WGS) entry which is preliminary data.</text>
</comment>
<dbReference type="SMART" id="SM00287">
    <property type="entry name" value="SH3b"/>
    <property type="match status" value="1"/>
</dbReference>
<proteinExistence type="predicted"/>
<feature type="signal peptide" evidence="1">
    <location>
        <begin position="1"/>
        <end position="33"/>
    </location>
</feature>
<dbReference type="EMBL" id="SPKJ01000061">
    <property type="protein sequence ID" value="MYZ49146.1"/>
    <property type="molecule type" value="Genomic_DNA"/>
</dbReference>
<evidence type="ECO:0000256" key="1">
    <source>
        <dbReference type="SAM" id="SignalP"/>
    </source>
</evidence>
<dbReference type="Pfam" id="PF06347">
    <property type="entry name" value="SH3_4"/>
    <property type="match status" value="2"/>
</dbReference>
<keyword evidence="4" id="KW-1185">Reference proteome</keyword>
<accession>A0A964WUJ8</accession>
<dbReference type="Gene3D" id="2.30.30.40">
    <property type="entry name" value="SH3 Domains"/>
    <property type="match status" value="1"/>
</dbReference>
<dbReference type="InterPro" id="IPR003646">
    <property type="entry name" value="SH3-like_bac-type"/>
</dbReference>